<accession>A0A5B0RW54</accession>
<feature type="region of interest" description="Disordered" evidence="1">
    <location>
        <begin position="93"/>
        <end position="114"/>
    </location>
</feature>
<gene>
    <name evidence="3" type="ORF">PGTUg99_028872</name>
    <name evidence="2" type="ORF">PGTUg99_036098</name>
</gene>
<organism evidence="3 4">
    <name type="scientific">Puccinia graminis f. sp. tritici</name>
    <dbReference type="NCBI Taxonomy" id="56615"/>
    <lineage>
        <taxon>Eukaryota</taxon>
        <taxon>Fungi</taxon>
        <taxon>Dikarya</taxon>
        <taxon>Basidiomycota</taxon>
        <taxon>Pucciniomycotina</taxon>
        <taxon>Pucciniomycetes</taxon>
        <taxon>Pucciniales</taxon>
        <taxon>Pucciniaceae</taxon>
        <taxon>Puccinia</taxon>
    </lineage>
</organism>
<sequence length="153" mass="16071">MQAHPPLLEGWVLLHAPRKRVFFKKHASEGRAIKPAPPGGAGSIARPFWRGVGVGVRGGGGSAFINAHPKGYPRPEGEMAGWKETLPAGPLEGGYPRIPAAADGYPPAGADAQMAGKSSRISGCQSTISNWKESLPIDEEAIPHQHEGIPSSQ</sequence>
<feature type="compositionally biased region" description="Low complexity" evidence="1">
    <location>
        <begin position="99"/>
        <end position="112"/>
    </location>
</feature>
<reference evidence="3 4" key="1">
    <citation type="submission" date="2019-05" db="EMBL/GenBank/DDBJ databases">
        <title>Emergence of the Ug99 lineage of the wheat stem rust pathogen through somatic hybridization.</title>
        <authorList>
            <person name="Li F."/>
            <person name="Upadhyaya N.M."/>
            <person name="Sperschneider J."/>
            <person name="Matny O."/>
            <person name="Nguyen-Phuc H."/>
            <person name="Mago R."/>
            <person name="Raley C."/>
            <person name="Miller M.E."/>
            <person name="Silverstein K.A.T."/>
            <person name="Henningsen E."/>
            <person name="Hirsch C.D."/>
            <person name="Visser B."/>
            <person name="Pretorius Z.A."/>
            <person name="Steffenson B.J."/>
            <person name="Schwessinger B."/>
            <person name="Dodds P.N."/>
            <person name="Figueroa M."/>
        </authorList>
    </citation>
    <scope>NUCLEOTIDE SEQUENCE [LARGE SCALE GENOMIC DNA]</scope>
    <source>
        <strain evidence="3 4">Ug99</strain>
    </source>
</reference>
<evidence type="ECO:0000313" key="3">
    <source>
        <dbReference type="EMBL" id="KAA1129093.1"/>
    </source>
</evidence>
<dbReference type="EMBL" id="VDEP01000236">
    <property type="protein sequence ID" value="KAA1122281.1"/>
    <property type="molecule type" value="Genomic_DNA"/>
</dbReference>
<protein>
    <submittedName>
        <fullName evidence="3">Uncharacterized protein</fullName>
    </submittedName>
</protein>
<name>A0A5B0RW54_PUCGR</name>
<proteinExistence type="predicted"/>
<dbReference type="Proteomes" id="UP000325313">
    <property type="component" value="Unassembled WGS sequence"/>
</dbReference>
<dbReference type="EMBL" id="VDEP01000138">
    <property type="protein sequence ID" value="KAA1129093.1"/>
    <property type="molecule type" value="Genomic_DNA"/>
</dbReference>
<comment type="caution">
    <text evidence="3">The sequence shown here is derived from an EMBL/GenBank/DDBJ whole genome shotgun (WGS) entry which is preliminary data.</text>
</comment>
<evidence type="ECO:0000313" key="4">
    <source>
        <dbReference type="Proteomes" id="UP000325313"/>
    </source>
</evidence>
<dbReference type="AlphaFoldDB" id="A0A5B0RW54"/>
<evidence type="ECO:0000256" key="1">
    <source>
        <dbReference type="SAM" id="MobiDB-lite"/>
    </source>
</evidence>
<evidence type="ECO:0000313" key="2">
    <source>
        <dbReference type="EMBL" id="KAA1122281.1"/>
    </source>
</evidence>